<evidence type="ECO:0000313" key="2">
    <source>
        <dbReference type="EMBL" id="KAF7506472.1"/>
    </source>
</evidence>
<proteinExistence type="predicted"/>
<gene>
    <name evidence="2" type="ORF">GJ744_011722</name>
</gene>
<dbReference type="EMBL" id="JAACFV010000086">
    <property type="protein sequence ID" value="KAF7506472.1"/>
    <property type="molecule type" value="Genomic_DNA"/>
</dbReference>
<keyword evidence="3" id="KW-1185">Reference proteome</keyword>
<protein>
    <submittedName>
        <fullName evidence="2">Uncharacterized protein</fullName>
    </submittedName>
</protein>
<dbReference type="AlphaFoldDB" id="A0A8H7E201"/>
<reference evidence="2" key="1">
    <citation type="submission" date="2020-02" db="EMBL/GenBank/DDBJ databases">
        <authorList>
            <person name="Palmer J.M."/>
        </authorList>
    </citation>
    <scope>NUCLEOTIDE SEQUENCE</scope>
    <source>
        <strain evidence="2">EPUS1.4</strain>
        <tissue evidence="2">Thallus</tissue>
    </source>
</reference>
<name>A0A8H7E201_9EURO</name>
<sequence length="73" mass="8335">MNSPDWPAHRTSRHLKFLSPSLVSWVFVGRKCLRHLACARTWPIFGNQPHRLTHPLSDSQRSDNSAKTLQSDG</sequence>
<evidence type="ECO:0000256" key="1">
    <source>
        <dbReference type="SAM" id="MobiDB-lite"/>
    </source>
</evidence>
<organism evidence="2 3">
    <name type="scientific">Endocarpon pusillum</name>
    <dbReference type="NCBI Taxonomy" id="364733"/>
    <lineage>
        <taxon>Eukaryota</taxon>
        <taxon>Fungi</taxon>
        <taxon>Dikarya</taxon>
        <taxon>Ascomycota</taxon>
        <taxon>Pezizomycotina</taxon>
        <taxon>Eurotiomycetes</taxon>
        <taxon>Chaetothyriomycetidae</taxon>
        <taxon>Verrucariales</taxon>
        <taxon>Verrucariaceae</taxon>
        <taxon>Endocarpon</taxon>
    </lineage>
</organism>
<dbReference type="Proteomes" id="UP000606974">
    <property type="component" value="Unassembled WGS sequence"/>
</dbReference>
<feature type="compositionally biased region" description="Polar residues" evidence="1">
    <location>
        <begin position="56"/>
        <end position="73"/>
    </location>
</feature>
<accession>A0A8H7E201</accession>
<comment type="caution">
    <text evidence="2">The sequence shown here is derived from an EMBL/GenBank/DDBJ whole genome shotgun (WGS) entry which is preliminary data.</text>
</comment>
<feature type="region of interest" description="Disordered" evidence="1">
    <location>
        <begin position="53"/>
        <end position="73"/>
    </location>
</feature>
<evidence type="ECO:0000313" key="3">
    <source>
        <dbReference type="Proteomes" id="UP000606974"/>
    </source>
</evidence>